<dbReference type="AlphaFoldDB" id="A0A9N9B827"/>
<accession>A0A9N9B827</accession>
<protein>
    <submittedName>
        <fullName evidence="1">12358_t:CDS:1</fullName>
    </submittedName>
</protein>
<keyword evidence="2" id="KW-1185">Reference proteome</keyword>
<evidence type="ECO:0000313" key="2">
    <source>
        <dbReference type="Proteomes" id="UP000789375"/>
    </source>
</evidence>
<gene>
    <name evidence="1" type="ORF">FMOSSE_LOCUS6621</name>
</gene>
<proteinExistence type="predicted"/>
<dbReference type="EMBL" id="CAJVPP010001412">
    <property type="protein sequence ID" value="CAG8554088.1"/>
    <property type="molecule type" value="Genomic_DNA"/>
</dbReference>
<sequence>MSSLLAASIFQSPFFPRRATYIHGMLEILGRLLDLGVQFRMETGTQTKDLYTETKWGRTFDRPATLPIGYCRKDGKRNKIKVKVVFKQVMTSKGRSDLQAFESVSSKRKHYNPNEFIRKKKSKRSPIKYHPDSLHSDITEKTHLVIRDELERSWCRVVACTLQSVYIVCGKQPTKMLKWTEGLNQ</sequence>
<name>A0A9N9B827_FUNMO</name>
<evidence type="ECO:0000313" key="1">
    <source>
        <dbReference type="EMBL" id="CAG8554088.1"/>
    </source>
</evidence>
<dbReference type="Proteomes" id="UP000789375">
    <property type="component" value="Unassembled WGS sequence"/>
</dbReference>
<comment type="caution">
    <text evidence="1">The sequence shown here is derived from an EMBL/GenBank/DDBJ whole genome shotgun (WGS) entry which is preliminary data.</text>
</comment>
<reference evidence="1" key="1">
    <citation type="submission" date="2021-06" db="EMBL/GenBank/DDBJ databases">
        <authorList>
            <person name="Kallberg Y."/>
            <person name="Tangrot J."/>
            <person name="Rosling A."/>
        </authorList>
    </citation>
    <scope>NUCLEOTIDE SEQUENCE</scope>
    <source>
        <strain evidence="1">87-6 pot B 2015</strain>
    </source>
</reference>
<organism evidence="1 2">
    <name type="scientific">Funneliformis mosseae</name>
    <name type="common">Endomycorrhizal fungus</name>
    <name type="synonym">Glomus mosseae</name>
    <dbReference type="NCBI Taxonomy" id="27381"/>
    <lineage>
        <taxon>Eukaryota</taxon>
        <taxon>Fungi</taxon>
        <taxon>Fungi incertae sedis</taxon>
        <taxon>Mucoromycota</taxon>
        <taxon>Glomeromycotina</taxon>
        <taxon>Glomeromycetes</taxon>
        <taxon>Glomerales</taxon>
        <taxon>Glomeraceae</taxon>
        <taxon>Funneliformis</taxon>
    </lineage>
</organism>